<evidence type="ECO:0000256" key="2">
    <source>
        <dbReference type="ARBA" id="ARBA00023186"/>
    </source>
</evidence>
<dbReference type="GO" id="GO:0001671">
    <property type="term" value="F:ATPase activator activity"/>
    <property type="evidence" value="ECO:0007669"/>
    <property type="project" value="InterPro"/>
</dbReference>
<dbReference type="SUPFAM" id="SSF46565">
    <property type="entry name" value="Chaperone J-domain"/>
    <property type="match status" value="1"/>
</dbReference>
<dbReference type="GO" id="GO:0051259">
    <property type="term" value="P:protein complex oligomerization"/>
    <property type="evidence" value="ECO:0007669"/>
    <property type="project" value="InterPro"/>
</dbReference>
<comment type="similarity">
    <text evidence="1">Belongs to the HscB family.</text>
</comment>
<dbReference type="PANTHER" id="PTHR14021">
    <property type="entry name" value="IRON-SULFUR CLUSTER CO-CHAPERONE PROTEIN HSCB"/>
    <property type="match status" value="1"/>
</dbReference>
<dbReference type="Gene3D" id="1.10.287.110">
    <property type="entry name" value="DnaJ domain"/>
    <property type="match status" value="1"/>
</dbReference>
<feature type="domain" description="J" evidence="3">
    <location>
        <begin position="93"/>
        <end position="165"/>
    </location>
</feature>
<dbReference type="GO" id="GO:0005739">
    <property type="term" value="C:mitochondrion"/>
    <property type="evidence" value="ECO:0007669"/>
    <property type="project" value="TreeGrafter"/>
</dbReference>
<name>A0AAV0VYD2_9HEMI</name>
<dbReference type="GO" id="GO:0051087">
    <property type="term" value="F:protein-folding chaperone binding"/>
    <property type="evidence" value="ECO:0007669"/>
    <property type="project" value="InterPro"/>
</dbReference>
<dbReference type="InterPro" id="IPR001623">
    <property type="entry name" value="DnaJ_domain"/>
</dbReference>
<dbReference type="AlphaFoldDB" id="A0AAV0VYD2"/>
<dbReference type="SUPFAM" id="SSF47144">
    <property type="entry name" value="HSC20 (HSCB), C-terminal oligomerisation domain"/>
    <property type="match status" value="1"/>
</dbReference>
<dbReference type="NCBIfam" id="TIGR00714">
    <property type="entry name" value="hscB"/>
    <property type="match status" value="1"/>
</dbReference>
<keyword evidence="5" id="KW-1185">Reference proteome</keyword>
<dbReference type="EMBL" id="CARXXK010000001">
    <property type="protein sequence ID" value="CAI6349251.1"/>
    <property type="molecule type" value="Genomic_DNA"/>
</dbReference>
<dbReference type="InterPro" id="IPR004640">
    <property type="entry name" value="HscB"/>
</dbReference>
<evidence type="ECO:0000313" key="5">
    <source>
        <dbReference type="Proteomes" id="UP001160148"/>
    </source>
</evidence>
<evidence type="ECO:0000313" key="4">
    <source>
        <dbReference type="EMBL" id="CAI6349251.1"/>
    </source>
</evidence>
<dbReference type="InterPro" id="IPR036869">
    <property type="entry name" value="J_dom_sf"/>
</dbReference>
<dbReference type="SMART" id="SM00271">
    <property type="entry name" value="DnaJ"/>
    <property type="match status" value="1"/>
</dbReference>
<dbReference type="GO" id="GO:0044571">
    <property type="term" value="P:[2Fe-2S] cluster assembly"/>
    <property type="evidence" value="ECO:0007669"/>
    <property type="project" value="InterPro"/>
</dbReference>
<organism evidence="4 5">
    <name type="scientific">Macrosiphum euphorbiae</name>
    <name type="common">potato aphid</name>
    <dbReference type="NCBI Taxonomy" id="13131"/>
    <lineage>
        <taxon>Eukaryota</taxon>
        <taxon>Metazoa</taxon>
        <taxon>Ecdysozoa</taxon>
        <taxon>Arthropoda</taxon>
        <taxon>Hexapoda</taxon>
        <taxon>Insecta</taxon>
        <taxon>Pterygota</taxon>
        <taxon>Neoptera</taxon>
        <taxon>Paraneoptera</taxon>
        <taxon>Hemiptera</taxon>
        <taxon>Sternorrhyncha</taxon>
        <taxon>Aphidomorpha</taxon>
        <taxon>Aphidoidea</taxon>
        <taxon>Aphididae</taxon>
        <taxon>Macrosiphini</taxon>
        <taxon>Macrosiphum</taxon>
    </lineage>
</organism>
<evidence type="ECO:0000259" key="3">
    <source>
        <dbReference type="PROSITE" id="PS50076"/>
    </source>
</evidence>
<accession>A0AAV0VYD2</accession>
<evidence type="ECO:0000256" key="1">
    <source>
        <dbReference type="ARBA" id="ARBA00010476"/>
    </source>
</evidence>
<dbReference type="PANTHER" id="PTHR14021:SF15">
    <property type="entry name" value="IRON-SULFUR CLUSTER CO-CHAPERONE PROTEIN HSCB"/>
    <property type="match status" value="1"/>
</dbReference>
<dbReference type="InterPro" id="IPR009073">
    <property type="entry name" value="HscB_oligo_C"/>
</dbReference>
<dbReference type="Proteomes" id="UP001160148">
    <property type="component" value="Unassembled WGS sequence"/>
</dbReference>
<dbReference type="Gene3D" id="1.20.1280.20">
    <property type="entry name" value="HscB, C-terminal domain"/>
    <property type="match status" value="1"/>
</dbReference>
<reference evidence="4 5" key="1">
    <citation type="submission" date="2023-01" db="EMBL/GenBank/DDBJ databases">
        <authorList>
            <person name="Whitehead M."/>
        </authorList>
    </citation>
    <scope>NUCLEOTIDE SEQUENCE [LARGE SCALE GENOMIC DNA]</scope>
</reference>
<dbReference type="InterPro" id="IPR036386">
    <property type="entry name" value="HscB_C_sf"/>
</dbReference>
<protein>
    <recommendedName>
        <fullName evidence="3">J domain-containing protein</fullName>
    </recommendedName>
</protein>
<keyword evidence="2" id="KW-0143">Chaperone</keyword>
<comment type="caution">
    <text evidence="4">The sequence shown here is derived from an EMBL/GenBank/DDBJ whole genome shotgun (WGS) entry which is preliminary data.</text>
</comment>
<sequence length="254" mass="29965">MFVMRHWRTGLFGDSLLRAVCRSVHHSRARQFSEPLYQQIVNVRNNKYKFKCHPYATYDAFKCWNCQTVLDIRPCLFCKNCSIIQSSEDQNLNYFELFNIHVQYDIDTVQLTSNFRKLQNLMHPDRFSNKTEEEQLLSESFSSLLNKSYTTLLNPLLRGLYMLKLGGLSIEEDSITMDSTFLYEIMDWNEKVEEVDTKESLERLKKDVDDMLVVLYKELSKAFSENNQNQAKVLLSKAKFFTTLLEKIKDKDVL</sequence>
<dbReference type="HAMAP" id="MF_00682">
    <property type="entry name" value="HscB"/>
    <property type="match status" value="1"/>
</dbReference>
<proteinExistence type="inferred from homology"/>
<gene>
    <name evidence="4" type="ORF">MEUPH1_LOCUS5838</name>
</gene>
<dbReference type="Pfam" id="PF07743">
    <property type="entry name" value="HSCB_C"/>
    <property type="match status" value="1"/>
</dbReference>
<dbReference type="PROSITE" id="PS50076">
    <property type="entry name" value="DNAJ_2"/>
    <property type="match status" value="1"/>
</dbReference>